<evidence type="ECO:0000313" key="2">
    <source>
        <dbReference type="Proteomes" id="UP000325286"/>
    </source>
</evidence>
<dbReference type="Proteomes" id="UP000325286">
    <property type="component" value="Chromosome"/>
</dbReference>
<dbReference type="InterPro" id="IPR006439">
    <property type="entry name" value="HAD-SF_hydro_IA"/>
</dbReference>
<dbReference type="AlphaFoldDB" id="A0A5B9QRT6"/>
<gene>
    <name evidence="1" type="ORF">UC8_20590</name>
</gene>
<dbReference type="Gene3D" id="1.10.150.240">
    <property type="entry name" value="Putative phosphatase, domain 2"/>
    <property type="match status" value="1"/>
</dbReference>
<protein>
    <submittedName>
        <fullName evidence="1">Phosphorylated carbohydrates phosphatase</fullName>
        <ecNumber evidence="1">3.1.3.-</ecNumber>
    </submittedName>
</protein>
<dbReference type="InterPro" id="IPR023214">
    <property type="entry name" value="HAD_sf"/>
</dbReference>
<sequence>MDDNEILGVALDLDGLLYDTEPLYWQVGSQLLARRDHVFTDQLQRQMMGRPGVQAMQVLIDQLNLPDDPQHLLDESDEIYAGILAAGLQPMPGLMTWIQALEASGLPFGVATSSRRRFAEEILQRDALRQRLQFLLTGEDVTHGKPHPEMYLKAAAALQIDPARMLVLEDSENGCAAAVAAGAVTVAIPGAHSVGHQYDGAHLVAQRLDDQRLLNLIST</sequence>
<dbReference type="PANTHER" id="PTHR18901">
    <property type="entry name" value="2-DEOXYGLUCOSE-6-PHOSPHATE PHOSPHATASE 2"/>
    <property type="match status" value="1"/>
</dbReference>
<organism evidence="1 2">
    <name type="scientific">Roseimaritima ulvae</name>
    <dbReference type="NCBI Taxonomy" id="980254"/>
    <lineage>
        <taxon>Bacteria</taxon>
        <taxon>Pseudomonadati</taxon>
        <taxon>Planctomycetota</taxon>
        <taxon>Planctomycetia</taxon>
        <taxon>Pirellulales</taxon>
        <taxon>Pirellulaceae</taxon>
        <taxon>Roseimaritima</taxon>
    </lineage>
</organism>
<dbReference type="Pfam" id="PF13419">
    <property type="entry name" value="HAD_2"/>
    <property type="match status" value="1"/>
</dbReference>
<dbReference type="NCBIfam" id="TIGR01509">
    <property type="entry name" value="HAD-SF-IA-v3"/>
    <property type="match status" value="1"/>
</dbReference>
<dbReference type="EC" id="3.1.3.-" evidence="1"/>
<name>A0A5B9QRT6_9BACT</name>
<dbReference type="InterPro" id="IPR023198">
    <property type="entry name" value="PGP-like_dom2"/>
</dbReference>
<dbReference type="OrthoDB" id="9797743at2"/>
<dbReference type="Gene3D" id="3.40.50.1000">
    <property type="entry name" value="HAD superfamily/HAD-like"/>
    <property type="match status" value="1"/>
</dbReference>
<dbReference type="SFLD" id="SFLDS00003">
    <property type="entry name" value="Haloacid_Dehalogenase"/>
    <property type="match status" value="1"/>
</dbReference>
<dbReference type="InterPro" id="IPR036412">
    <property type="entry name" value="HAD-like_sf"/>
</dbReference>
<proteinExistence type="predicted"/>
<dbReference type="KEGG" id="rul:UC8_20590"/>
<keyword evidence="2" id="KW-1185">Reference proteome</keyword>
<dbReference type="InterPro" id="IPR041492">
    <property type="entry name" value="HAD_2"/>
</dbReference>
<dbReference type="GO" id="GO:0016787">
    <property type="term" value="F:hydrolase activity"/>
    <property type="evidence" value="ECO:0007669"/>
    <property type="project" value="UniProtKB-KW"/>
</dbReference>
<keyword evidence="1" id="KW-0378">Hydrolase</keyword>
<dbReference type="EMBL" id="CP042914">
    <property type="protein sequence ID" value="QEG40055.1"/>
    <property type="molecule type" value="Genomic_DNA"/>
</dbReference>
<evidence type="ECO:0000313" key="1">
    <source>
        <dbReference type="EMBL" id="QEG40055.1"/>
    </source>
</evidence>
<dbReference type="RefSeq" id="WP_068140081.1">
    <property type="nucleotide sequence ID" value="NZ_CP042914.1"/>
</dbReference>
<accession>A0A5B9QRT6</accession>
<reference evidence="1 2" key="1">
    <citation type="submission" date="2019-08" db="EMBL/GenBank/DDBJ databases">
        <title>Deep-cultivation of Planctomycetes and their phenomic and genomic characterization uncovers novel biology.</title>
        <authorList>
            <person name="Wiegand S."/>
            <person name="Jogler M."/>
            <person name="Boedeker C."/>
            <person name="Pinto D."/>
            <person name="Vollmers J."/>
            <person name="Rivas-Marin E."/>
            <person name="Kohn T."/>
            <person name="Peeters S.H."/>
            <person name="Heuer A."/>
            <person name="Rast P."/>
            <person name="Oberbeckmann S."/>
            <person name="Bunk B."/>
            <person name="Jeske O."/>
            <person name="Meyerdierks A."/>
            <person name="Storesund J.E."/>
            <person name="Kallscheuer N."/>
            <person name="Luecker S."/>
            <person name="Lage O.M."/>
            <person name="Pohl T."/>
            <person name="Merkel B.J."/>
            <person name="Hornburger P."/>
            <person name="Mueller R.-W."/>
            <person name="Bruemmer F."/>
            <person name="Labrenz M."/>
            <person name="Spormann A.M."/>
            <person name="Op den Camp H."/>
            <person name="Overmann J."/>
            <person name="Amann R."/>
            <person name="Jetten M.S.M."/>
            <person name="Mascher T."/>
            <person name="Medema M.H."/>
            <person name="Devos D.P."/>
            <person name="Kaster A.-K."/>
            <person name="Ovreas L."/>
            <person name="Rohde M."/>
            <person name="Galperin M.Y."/>
            <person name="Jogler C."/>
        </authorList>
    </citation>
    <scope>NUCLEOTIDE SEQUENCE [LARGE SCALE GENOMIC DNA]</scope>
    <source>
        <strain evidence="1 2">UC8</strain>
    </source>
</reference>
<dbReference type="SUPFAM" id="SSF56784">
    <property type="entry name" value="HAD-like"/>
    <property type="match status" value="1"/>
</dbReference>
<dbReference type="SFLD" id="SFLDG01129">
    <property type="entry name" value="C1.5:_HAD__Beta-PGM__Phosphata"/>
    <property type="match status" value="1"/>
</dbReference>
<dbReference type="PANTHER" id="PTHR18901:SF38">
    <property type="entry name" value="PSEUDOURIDINE-5'-PHOSPHATASE"/>
    <property type="match status" value="1"/>
</dbReference>